<dbReference type="GO" id="GO:0016705">
    <property type="term" value="F:oxidoreductase activity, acting on paired donors, with incorporation or reduction of molecular oxygen"/>
    <property type="evidence" value="ECO:0007669"/>
    <property type="project" value="InterPro"/>
</dbReference>
<feature type="binding site" description="axial binding residue" evidence="6">
    <location>
        <position position="454"/>
    </location>
    <ligand>
        <name>heme</name>
        <dbReference type="ChEBI" id="CHEBI:30413"/>
    </ligand>
    <ligandPart>
        <name>Fe</name>
        <dbReference type="ChEBI" id="CHEBI:18248"/>
    </ligandPart>
</feature>
<reference evidence="7" key="1">
    <citation type="journal article" date="2020" name="Stud. Mycol.">
        <title>101 Dothideomycetes genomes: a test case for predicting lifestyles and emergence of pathogens.</title>
        <authorList>
            <person name="Haridas S."/>
            <person name="Albert R."/>
            <person name="Binder M."/>
            <person name="Bloem J."/>
            <person name="Labutti K."/>
            <person name="Salamov A."/>
            <person name="Andreopoulos B."/>
            <person name="Baker S."/>
            <person name="Barry K."/>
            <person name="Bills G."/>
            <person name="Bluhm B."/>
            <person name="Cannon C."/>
            <person name="Castanera R."/>
            <person name="Culley D."/>
            <person name="Daum C."/>
            <person name="Ezra D."/>
            <person name="Gonzalez J."/>
            <person name="Henrissat B."/>
            <person name="Kuo A."/>
            <person name="Liang C."/>
            <person name="Lipzen A."/>
            <person name="Lutzoni F."/>
            <person name="Magnuson J."/>
            <person name="Mondo S."/>
            <person name="Nolan M."/>
            <person name="Ohm R."/>
            <person name="Pangilinan J."/>
            <person name="Park H.-J."/>
            <person name="Ramirez L."/>
            <person name="Alfaro M."/>
            <person name="Sun H."/>
            <person name="Tritt A."/>
            <person name="Yoshinaga Y."/>
            <person name="Zwiers L.-H."/>
            <person name="Turgeon B."/>
            <person name="Goodwin S."/>
            <person name="Spatafora J."/>
            <person name="Crous P."/>
            <person name="Grigoriev I."/>
        </authorList>
    </citation>
    <scope>NUCLEOTIDE SEQUENCE</scope>
    <source>
        <strain evidence="7">CBS 175.79</strain>
    </source>
</reference>
<comment type="cofactor">
    <cofactor evidence="1 6">
        <name>heme</name>
        <dbReference type="ChEBI" id="CHEBI:30413"/>
    </cofactor>
</comment>
<dbReference type="PANTHER" id="PTHR24305">
    <property type="entry name" value="CYTOCHROME P450"/>
    <property type="match status" value="1"/>
</dbReference>
<evidence type="ECO:0000313" key="7">
    <source>
        <dbReference type="EMBL" id="KAF2011846.1"/>
    </source>
</evidence>
<dbReference type="Gene3D" id="1.10.630.10">
    <property type="entry name" value="Cytochrome P450"/>
    <property type="match status" value="1"/>
</dbReference>
<keyword evidence="8" id="KW-1185">Reference proteome</keyword>
<evidence type="ECO:0000256" key="1">
    <source>
        <dbReference type="ARBA" id="ARBA00001971"/>
    </source>
</evidence>
<dbReference type="InterPro" id="IPR050121">
    <property type="entry name" value="Cytochrome_P450_monoxygenase"/>
</dbReference>
<dbReference type="PRINTS" id="PR00463">
    <property type="entry name" value="EP450I"/>
</dbReference>
<proteinExistence type="inferred from homology"/>
<keyword evidence="5 6" id="KW-0408">Iron</keyword>
<organism evidence="7 8">
    <name type="scientific">Aaosphaeria arxii CBS 175.79</name>
    <dbReference type="NCBI Taxonomy" id="1450172"/>
    <lineage>
        <taxon>Eukaryota</taxon>
        <taxon>Fungi</taxon>
        <taxon>Dikarya</taxon>
        <taxon>Ascomycota</taxon>
        <taxon>Pezizomycotina</taxon>
        <taxon>Dothideomycetes</taxon>
        <taxon>Pleosporomycetidae</taxon>
        <taxon>Pleosporales</taxon>
        <taxon>Pleosporales incertae sedis</taxon>
        <taxon>Aaosphaeria</taxon>
    </lineage>
</organism>
<dbReference type="GO" id="GO:0005506">
    <property type="term" value="F:iron ion binding"/>
    <property type="evidence" value="ECO:0007669"/>
    <property type="project" value="InterPro"/>
</dbReference>
<dbReference type="CDD" id="cd11058">
    <property type="entry name" value="CYP60B-like"/>
    <property type="match status" value="1"/>
</dbReference>
<dbReference type="Pfam" id="PF00067">
    <property type="entry name" value="p450"/>
    <property type="match status" value="1"/>
</dbReference>
<dbReference type="RefSeq" id="XP_033380185.1">
    <property type="nucleotide sequence ID" value="XM_033534094.1"/>
</dbReference>
<evidence type="ECO:0000256" key="4">
    <source>
        <dbReference type="ARBA" id="ARBA00022723"/>
    </source>
</evidence>
<dbReference type="GeneID" id="54291491"/>
<keyword evidence="4 6" id="KW-0479">Metal-binding</keyword>
<comment type="similarity">
    <text evidence="2">Belongs to the cytochrome P450 family.</text>
</comment>
<dbReference type="InterPro" id="IPR002401">
    <property type="entry name" value="Cyt_P450_E_grp-I"/>
</dbReference>
<evidence type="ECO:0000313" key="8">
    <source>
        <dbReference type="Proteomes" id="UP000799778"/>
    </source>
</evidence>
<evidence type="ECO:0000256" key="6">
    <source>
        <dbReference type="PIRSR" id="PIRSR602401-1"/>
    </source>
</evidence>
<dbReference type="SUPFAM" id="SSF48264">
    <property type="entry name" value="Cytochrome P450"/>
    <property type="match status" value="1"/>
</dbReference>
<evidence type="ECO:0000256" key="2">
    <source>
        <dbReference type="ARBA" id="ARBA00010617"/>
    </source>
</evidence>
<dbReference type="OrthoDB" id="1470350at2759"/>
<dbReference type="PANTHER" id="PTHR24305:SF210">
    <property type="entry name" value="CYTOCHROME P450 MONOOXYGENASE ASQL-RELATED"/>
    <property type="match status" value="1"/>
</dbReference>
<dbReference type="InterPro" id="IPR036396">
    <property type="entry name" value="Cyt_P450_sf"/>
</dbReference>
<dbReference type="Proteomes" id="UP000799778">
    <property type="component" value="Unassembled WGS sequence"/>
</dbReference>
<gene>
    <name evidence="7" type="ORF">BU24DRAFT_494970</name>
</gene>
<name>A0A6A5XG67_9PLEO</name>
<dbReference type="InterPro" id="IPR001128">
    <property type="entry name" value="Cyt_P450"/>
</dbReference>
<accession>A0A6A5XG67</accession>
<dbReference type="AlphaFoldDB" id="A0A6A5XG67"/>
<evidence type="ECO:0000256" key="5">
    <source>
        <dbReference type="ARBA" id="ARBA00023004"/>
    </source>
</evidence>
<dbReference type="GO" id="GO:0020037">
    <property type="term" value="F:heme binding"/>
    <property type="evidence" value="ECO:0007669"/>
    <property type="project" value="InterPro"/>
</dbReference>
<protein>
    <submittedName>
        <fullName evidence="7">Cytochrome P450</fullName>
    </submittedName>
</protein>
<keyword evidence="3 6" id="KW-0349">Heme</keyword>
<dbReference type="EMBL" id="ML978073">
    <property type="protein sequence ID" value="KAF2011846.1"/>
    <property type="molecule type" value="Genomic_DNA"/>
</dbReference>
<dbReference type="GO" id="GO:0004497">
    <property type="term" value="F:monooxygenase activity"/>
    <property type="evidence" value="ECO:0007669"/>
    <property type="project" value="InterPro"/>
</dbReference>
<sequence length="512" mass="58654">MAYLNWLLGEDTRTQVGNVIIILCLYPITNWIYNLYFHPLANFPGPILWRASRLPHMRAVWGKHFPYEIKKLHAQYGGVVRIAPNELSFSEAAAWDDIYSNTDGANPKAFKKGEIWHGNLEPGPSSVFTTIDFKEHGRIRKFMDPAFSERAVLQQEPIIRKHVDTCINKLRSRPSRTVNIVDWFNFTLFDIIGDLCFGESFNCLDKCEFEPWMDQMAASIKLNYQSINIRHFPIVNWLLKPLGGFLIPKEIIKQHMDYRQRSTEKLERALRSNDTDRQDIVSQLLKSNERSEGLTHEEVLLNSMQFINAASETTATTLTGVINHLLVNLDSLSKLEAEVRQFTSSAEMTLQALKPLPYLNAVLNEALRMCSSIPIGYMRVSPPEGGIVAGNYVPGNTIVTVLPVAVSFSPKYFYEPESWHPERWLPEAETDPKSPFYHDHRKAVRGFGWGPYNCIGEPLGWAAMRLILAQMLWAYNLKKAETPHSKIIWHEQDCFGIIIKHRLDVILADRIA</sequence>
<dbReference type="PRINTS" id="PR00385">
    <property type="entry name" value="P450"/>
</dbReference>
<evidence type="ECO:0000256" key="3">
    <source>
        <dbReference type="ARBA" id="ARBA00022617"/>
    </source>
</evidence>